<keyword evidence="1" id="KW-0805">Transcription regulation</keyword>
<protein>
    <submittedName>
        <fullName evidence="5">LacI family transcriptional regulator</fullName>
    </submittedName>
</protein>
<gene>
    <name evidence="5" type="ORF">HNQ80_001342</name>
</gene>
<dbReference type="InterPro" id="IPR010982">
    <property type="entry name" value="Lambda_DNA-bd_dom_sf"/>
</dbReference>
<accession>A0A841KPA9</accession>
<dbReference type="PRINTS" id="PR00036">
    <property type="entry name" value="HTHLACI"/>
</dbReference>
<dbReference type="InterPro" id="IPR046335">
    <property type="entry name" value="LacI/GalR-like_sensor"/>
</dbReference>
<dbReference type="Gene3D" id="1.10.260.40">
    <property type="entry name" value="lambda repressor-like DNA-binding domains"/>
    <property type="match status" value="1"/>
</dbReference>
<dbReference type="GO" id="GO:0000976">
    <property type="term" value="F:transcription cis-regulatory region binding"/>
    <property type="evidence" value="ECO:0007669"/>
    <property type="project" value="TreeGrafter"/>
</dbReference>
<dbReference type="Pfam" id="PF00356">
    <property type="entry name" value="LacI"/>
    <property type="match status" value="1"/>
</dbReference>
<dbReference type="CDD" id="cd01392">
    <property type="entry name" value="HTH_LacI"/>
    <property type="match status" value="1"/>
</dbReference>
<keyword evidence="2" id="KW-0238">DNA-binding</keyword>
<dbReference type="InterPro" id="IPR028082">
    <property type="entry name" value="Peripla_BP_I"/>
</dbReference>
<sequence length="333" mass="37880">MATIKDIAKLAGVSPATVSRVLNNDTSLSVTDETRRRVFEAAEDLEYKTVRQRYRATEKNIKIGVIHWYSEKEELGDPYYVSITNAIEKECLNKRIQVVTIFKNDDTYTTNKLNNLDGVIAIGKFSQGDIEEFAMYSQRIVFVDSSPNEKKYDSVVFDFKKAMLEVFEYLMELGHRRIGFIGGREYVGKHREPIEDERLVMYNKFMKEQGLYEPDDVHIGRFTPEDGHDLMKKAVEKGNLPSAFFIASDSMAIGALQALYESNLRVPNDVSIISFNDIPTAKFLVPPLSTVKVYTQVMGITAVGLLLERIHEGRKIAKKVVLPTDLIIRESCK</sequence>
<proteinExistence type="predicted"/>
<dbReference type="AlphaFoldDB" id="A0A841KPA9"/>
<dbReference type="InterPro" id="IPR000843">
    <property type="entry name" value="HTH_LacI"/>
</dbReference>
<dbReference type="RefSeq" id="WP_184309376.1">
    <property type="nucleotide sequence ID" value="NZ_JACHEN010000006.1"/>
</dbReference>
<organism evidence="5 6">
    <name type="scientific">Anaerosolibacter carboniphilus</name>
    <dbReference type="NCBI Taxonomy" id="1417629"/>
    <lineage>
        <taxon>Bacteria</taxon>
        <taxon>Bacillati</taxon>
        <taxon>Bacillota</taxon>
        <taxon>Clostridia</taxon>
        <taxon>Peptostreptococcales</taxon>
        <taxon>Thermotaleaceae</taxon>
        <taxon>Anaerosolibacter</taxon>
    </lineage>
</organism>
<dbReference type="PANTHER" id="PTHR30146:SF149">
    <property type="entry name" value="HTH-TYPE TRANSCRIPTIONAL REGULATOR EBGR"/>
    <property type="match status" value="1"/>
</dbReference>
<dbReference type="SMART" id="SM00354">
    <property type="entry name" value="HTH_LACI"/>
    <property type="match status" value="1"/>
</dbReference>
<dbReference type="PANTHER" id="PTHR30146">
    <property type="entry name" value="LACI-RELATED TRANSCRIPTIONAL REPRESSOR"/>
    <property type="match status" value="1"/>
</dbReference>
<dbReference type="Proteomes" id="UP000579281">
    <property type="component" value="Unassembled WGS sequence"/>
</dbReference>
<dbReference type="GO" id="GO:0003700">
    <property type="term" value="F:DNA-binding transcription factor activity"/>
    <property type="evidence" value="ECO:0007669"/>
    <property type="project" value="TreeGrafter"/>
</dbReference>
<evidence type="ECO:0000259" key="4">
    <source>
        <dbReference type="PROSITE" id="PS50932"/>
    </source>
</evidence>
<evidence type="ECO:0000256" key="2">
    <source>
        <dbReference type="ARBA" id="ARBA00023125"/>
    </source>
</evidence>
<keyword evidence="6" id="KW-1185">Reference proteome</keyword>
<name>A0A841KPA9_9FIRM</name>
<dbReference type="Gene3D" id="3.40.50.2300">
    <property type="match status" value="2"/>
</dbReference>
<evidence type="ECO:0000313" key="6">
    <source>
        <dbReference type="Proteomes" id="UP000579281"/>
    </source>
</evidence>
<evidence type="ECO:0000313" key="5">
    <source>
        <dbReference type="EMBL" id="MBB6215253.1"/>
    </source>
</evidence>
<dbReference type="EMBL" id="JACHEN010000006">
    <property type="protein sequence ID" value="MBB6215253.1"/>
    <property type="molecule type" value="Genomic_DNA"/>
</dbReference>
<dbReference type="SUPFAM" id="SSF47413">
    <property type="entry name" value="lambda repressor-like DNA-binding domains"/>
    <property type="match status" value="1"/>
</dbReference>
<dbReference type="PROSITE" id="PS50932">
    <property type="entry name" value="HTH_LACI_2"/>
    <property type="match status" value="1"/>
</dbReference>
<evidence type="ECO:0000256" key="3">
    <source>
        <dbReference type="ARBA" id="ARBA00023163"/>
    </source>
</evidence>
<dbReference type="PROSITE" id="PS00356">
    <property type="entry name" value="HTH_LACI_1"/>
    <property type="match status" value="1"/>
</dbReference>
<evidence type="ECO:0000256" key="1">
    <source>
        <dbReference type="ARBA" id="ARBA00023015"/>
    </source>
</evidence>
<comment type="caution">
    <text evidence="5">The sequence shown here is derived from an EMBL/GenBank/DDBJ whole genome shotgun (WGS) entry which is preliminary data.</text>
</comment>
<reference evidence="5 6" key="1">
    <citation type="submission" date="2020-08" db="EMBL/GenBank/DDBJ databases">
        <title>Genomic Encyclopedia of Type Strains, Phase IV (KMG-IV): sequencing the most valuable type-strain genomes for metagenomic binning, comparative biology and taxonomic classification.</title>
        <authorList>
            <person name="Goeker M."/>
        </authorList>
    </citation>
    <scope>NUCLEOTIDE SEQUENCE [LARGE SCALE GENOMIC DNA]</scope>
    <source>
        <strain evidence="5 6">DSM 103526</strain>
    </source>
</reference>
<dbReference type="CDD" id="cd01544">
    <property type="entry name" value="PBP1_GalR"/>
    <property type="match status" value="1"/>
</dbReference>
<dbReference type="Pfam" id="PF13377">
    <property type="entry name" value="Peripla_BP_3"/>
    <property type="match status" value="1"/>
</dbReference>
<feature type="domain" description="HTH lacI-type" evidence="4">
    <location>
        <begin position="2"/>
        <end position="56"/>
    </location>
</feature>
<keyword evidence="3" id="KW-0804">Transcription</keyword>
<dbReference type="SUPFAM" id="SSF53822">
    <property type="entry name" value="Periplasmic binding protein-like I"/>
    <property type="match status" value="1"/>
</dbReference>